<dbReference type="InterPro" id="IPR000182">
    <property type="entry name" value="GNAT_dom"/>
</dbReference>
<name>A0A2W0CYC1_9BACL</name>
<feature type="domain" description="N-acetyltransferase" evidence="6">
    <location>
        <begin position="10"/>
        <end position="181"/>
    </location>
</feature>
<dbReference type="OrthoDB" id="9796039at2"/>
<comment type="similarity">
    <text evidence="5">Belongs to the metal hydrolase YfiT family.</text>
</comment>
<evidence type="ECO:0000259" key="6">
    <source>
        <dbReference type="PROSITE" id="PS51186"/>
    </source>
</evidence>
<keyword evidence="3 5" id="KW-0378">Hydrolase</keyword>
<evidence type="ECO:0000313" key="8">
    <source>
        <dbReference type="Proteomes" id="UP000247459"/>
    </source>
</evidence>
<keyword evidence="2 5" id="KW-0479">Metal-binding</keyword>
<dbReference type="GO" id="GO:0005737">
    <property type="term" value="C:cytoplasm"/>
    <property type="evidence" value="ECO:0007669"/>
    <property type="project" value="UniProtKB-SubCell"/>
</dbReference>
<evidence type="ECO:0000256" key="4">
    <source>
        <dbReference type="ARBA" id="ARBA00022833"/>
    </source>
</evidence>
<feature type="binding site" evidence="5">
    <location>
        <position position="248"/>
    </location>
    <ligand>
        <name>Zn(2+)</name>
        <dbReference type="ChEBI" id="CHEBI:29105"/>
    </ligand>
</feature>
<feature type="binding site" evidence="5">
    <location>
        <position position="345"/>
    </location>
    <ligand>
        <name>Zn(2+)</name>
        <dbReference type="ChEBI" id="CHEBI:29105"/>
    </ligand>
</feature>
<accession>A0A2W0CYC1</accession>
<dbReference type="InterPro" id="IPR034660">
    <property type="entry name" value="DinB/YfiT-like"/>
</dbReference>
<dbReference type="EC" id="3.-.-.-" evidence="5"/>
<gene>
    <name evidence="7" type="ORF">PIL02S_03857</name>
</gene>
<feature type="binding site" evidence="5">
    <location>
        <position position="341"/>
    </location>
    <ligand>
        <name>Zn(2+)</name>
        <dbReference type="ChEBI" id="CHEBI:29105"/>
    </ligand>
</feature>
<dbReference type="Gene3D" id="1.20.120.450">
    <property type="entry name" value="dinb family like domain"/>
    <property type="match status" value="1"/>
</dbReference>
<evidence type="ECO:0000256" key="2">
    <source>
        <dbReference type="ARBA" id="ARBA00022723"/>
    </source>
</evidence>
<dbReference type="InterPro" id="IPR023774">
    <property type="entry name" value="Put_metal_dep_hydrolase_YfiT"/>
</dbReference>
<dbReference type="InterPro" id="IPR024775">
    <property type="entry name" value="DinB-like"/>
</dbReference>
<dbReference type="GO" id="GO:0016747">
    <property type="term" value="F:acyltransferase activity, transferring groups other than amino-acyl groups"/>
    <property type="evidence" value="ECO:0007669"/>
    <property type="project" value="InterPro"/>
</dbReference>
<dbReference type="PANTHER" id="PTHR43415:SF3">
    <property type="entry name" value="GNAT-FAMILY ACETYLTRANSFERASE"/>
    <property type="match status" value="1"/>
</dbReference>
<dbReference type="SUPFAM" id="SSF55729">
    <property type="entry name" value="Acyl-CoA N-acyltransferases (Nat)"/>
    <property type="match status" value="1"/>
</dbReference>
<dbReference type="EMBL" id="PRLG01000020">
    <property type="protein sequence ID" value="PYY28651.1"/>
    <property type="molecule type" value="Genomic_DNA"/>
</dbReference>
<keyword evidence="7" id="KW-0808">Transferase</keyword>
<comment type="cofactor">
    <cofactor evidence="5">
        <name>Zn(2+)</name>
        <dbReference type="ChEBI" id="CHEBI:29105"/>
    </cofactor>
    <text evidence="5">Binds 1 zinc ion per subunit.</text>
</comment>
<comment type="function">
    <text evidence="5">Possible metal-dependent hydrolase.</text>
</comment>
<dbReference type="PANTHER" id="PTHR43415">
    <property type="entry name" value="SPERMIDINE N(1)-ACETYLTRANSFERASE"/>
    <property type="match status" value="1"/>
</dbReference>
<keyword evidence="7" id="KW-0012">Acyltransferase</keyword>
<keyword evidence="1 5" id="KW-0963">Cytoplasm</keyword>
<comment type="subcellular location">
    <subcellularLocation>
        <location evidence="5">Cytoplasm</location>
    </subcellularLocation>
</comment>
<reference evidence="7 8" key="1">
    <citation type="submission" date="2018-01" db="EMBL/GenBank/DDBJ databases">
        <title>Genome sequence of the PGP bacterium Paenibacillus illinoisensis E3.</title>
        <authorList>
            <person name="Rolli E."/>
            <person name="Marasco R."/>
            <person name="Bessem C."/>
            <person name="Michoud G."/>
            <person name="Gaiarsa S."/>
            <person name="Borin S."/>
            <person name="Daffonchio D."/>
        </authorList>
    </citation>
    <scope>NUCLEOTIDE SEQUENCE [LARGE SCALE GENOMIC DNA]</scope>
    <source>
        <strain evidence="7 8">E3</strain>
    </source>
</reference>
<organism evidence="7 8">
    <name type="scientific">Paenibacillus illinoisensis</name>
    <dbReference type="NCBI Taxonomy" id="59845"/>
    <lineage>
        <taxon>Bacteria</taxon>
        <taxon>Bacillati</taxon>
        <taxon>Bacillota</taxon>
        <taxon>Bacilli</taxon>
        <taxon>Bacillales</taxon>
        <taxon>Paenibacillaceae</taxon>
        <taxon>Paenibacillus</taxon>
    </lineage>
</organism>
<dbReference type="NCBIfam" id="NF009807">
    <property type="entry name" value="PRK13291.1"/>
    <property type="match status" value="1"/>
</dbReference>
<dbReference type="GO" id="GO:0008270">
    <property type="term" value="F:zinc ion binding"/>
    <property type="evidence" value="ECO:0007669"/>
    <property type="project" value="UniProtKB-UniRule"/>
</dbReference>
<dbReference type="Proteomes" id="UP000247459">
    <property type="component" value="Unassembled WGS sequence"/>
</dbReference>
<dbReference type="HAMAP" id="MF_01256">
    <property type="entry name" value="YfiT_hydrol"/>
    <property type="match status" value="1"/>
</dbReference>
<evidence type="ECO:0000256" key="1">
    <source>
        <dbReference type="ARBA" id="ARBA00022490"/>
    </source>
</evidence>
<dbReference type="Gene3D" id="3.40.630.30">
    <property type="match status" value="1"/>
</dbReference>
<dbReference type="GO" id="GO:0016787">
    <property type="term" value="F:hydrolase activity"/>
    <property type="evidence" value="ECO:0007669"/>
    <property type="project" value="UniProtKB-UniRule"/>
</dbReference>
<keyword evidence="4 5" id="KW-0862">Zinc</keyword>
<evidence type="ECO:0000256" key="5">
    <source>
        <dbReference type="HAMAP-Rule" id="MF_01256"/>
    </source>
</evidence>
<dbReference type="Pfam" id="PF13523">
    <property type="entry name" value="Acetyltransf_8"/>
    <property type="match status" value="1"/>
</dbReference>
<protein>
    <recommendedName>
        <fullName evidence="5">Putative metal-dependent hydrolase PIL02S_03857</fullName>
        <ecNumber evidence="5">3.-.-.-</ecNumber>
    </recommendedName>
</protein>
<comment type="caution">
    <text evidence="7">The sequence shown here is derived from an EMBL/GenBank/DDBJ whole genome shotgun (WGS) entry which is preliminary data.</text>
</comment>
<evidence type="ECO:0000313" key="7">
    <source>
        <dbReference type="EMBL" id="PYY28651.1"/>
    </source>
</evidence>
<comment type="subunit">
    <text evidence="5">Homodimer.</text>
</comment>
<proteinExistence type="inferred from homology"/>
<dbReference type="SUPFAM" id="SSF109854">
    <property type="entry name" value="DinB/YfiT-like putative metalloenzymes"/>
    <property type="match status" value="1"/>
</dbReference>
<sequence length="358" mass="42586">MKSIYRSNEITVRLLEKADEVHLVQWLSDPAVLQYYEGRDQPHDLERVREHFYRQEDATSRCLIEVEGKPIGYIQFYELEEDERNEYGYGDTDEIIYGTDQFIGDVAYWNRGMGTKLVQSMVAYLTDEKLARKVVMDPQTWNVRAIACYEKCGFRKIKLLREHELHEGQMRDCWLMEYDKEEWRMDLRYPIGTFEHTGEITAAQREQWIQDIAELPERAREAVKGLSDEQLILPYREGGWTLKQVIHHMADSHMNSMIRFKLALTEDTPTIRPYYEERWAELNDSRDLDIEFSLQILDALHRRWVALLQTLSDEDYAKQFYHPGSQETTRLDYNLGVYSWHGRHHVAHITSLRKRLGI</sequence>
<dbReference type="Pfam" id="PF12867">
    <property type="entry name" value="DinB_2"/>
    <property type="match status" value="1"/>
</dbReference>
<evidence type="ECO:0000256" key="3">
    <source>
        <dbReference type="ARBA" id="ARBA00022801"/>
    </source>
</evidence>
<dbReference type="InterPro" id="IPR016181">
    <property type="entry name" value="Acyl_CoA_acyltransferase"/>
</dbReference>
<dbReference type="AlphaFoldDB" id="A0A2W0CYC1"/>
<dbReference type="PROSITE" id="PS51186">
    <property type="entry name" value="GNAT"/>
    <property type="match status" value="1"/>
</dbReference>